<organism evidence="1 2">
    <name type="scientific">Treponema putidum</name>
    <dbReference type="NCBI Taxonomy" id="221027"/>
    <lineage>
        <taxon>Bacteria</taxon>
        <taxon>Pseudomonadati</taxon>
        <taxon>Spirochaetota</taxon>
        <taxon>Spirochaetia</taxon>
        <taxon>Spirochaetales</taxon>
        <taxon>Treponemataceae</taxon>
        <taxon>Treponema</taxon>
    </lineage>
</organism>
<dbReference type="RefSeq" id="WP_255817907.1">
    <property type="nucleotide sequence ID" value="NZ_CP038804.1"/>
</dbReference>
<gene>
    <name evidence="1" type="ORF">E4N74_12135</name>
</gene>
<evidence type="ECO:0000313" key="2">
    <source>
        <dbReference type="Proteomes" id="UP001058682"/>
    </source>
</evidence>
<name>A0AAE9MWP8_9SPIR</name>
<accession>A0AAE9MWP8</accession>
<dbReference type="EMBL" id="CP038804">
    <property type="protein sequence ID" value="UTY34663.1"/>
    <property type="molecule type" value="Genomic_DNA"/>
</dbReference>
<proteinExistence type="predicted"/>
<dbReference type="AlphaFoldDB" id="A0AAE9MWP8"/>
<protein>
    <submittedName>
        <fullName evidence="1">Uncharacterized protein</fullName>
    </submittedName>
</protein>
<sequence>MELKLQKANHNLKEILKDGLIYNIILFSPNKSKTPPGVTYIPSNEVIRQSLENSLKWKGCWYSKIMENDEETYLLYNYTLPHLSFYSLVQDYKKEYFIVAQNESSELIYYLYKVEPKYPPFKLTKEEAAKLKERRSFELIYRGKSLKELHSYHNDGTIKLIEEKDVSEGAFVYTQKIMELYSEGPGISLEQGKEDIAEMVSTQPNEWMGSYFRRNKVQWGGEERWKRNDKAEGSRLKIYRFGSMCFSFNFSKK</sequence>
<reference evidence="1" key="1">
    <citation type="submission" date="2019-04" db="EMBL/GenBank/DDBJ databases">
        <title>Whole genome sequencing of oral phylogroup 2 treponemes.</title>
        <authorList>
            <person name="Chan Y."/>
            <person name="Zeng H.H."/>
            <person name="Yu X.L."/>
            <person name="Leung W.K."/>
            <person name="Watt R.M."/>
        </authorList>
    </citation>
    <scope>NUCLEOTIDE SEQUENCE</scope>
    <source>
        <strain evidence="1">OMZ 835</strain>
    </source>
</reference>
<evidence type="ECO:0000313" key="1">
    <source>
        <dbReference type="EMBL" id="UTY34663.1"/>
    </source>
</evidence>
<dbReference type="Proteomes" id="UP001058682">
    <property type="component" value="Chromosome"/>
</dbReference>